<dbReference type="InterPro" id="IPR004042">
    <property type="entry name" value="Intein_endonuc_central"/>
</dbReference>
<gene>
    <name evidence="3" type="ORF">LCGC14_0772190</name>
</gene>
<dbReference type="Pfam" id="PF05203">
    <property type="entry name" value="Hom_end_hint"/>
    <property type="match status" value="1"/>
</dbReference>
<dbReference type="PROSITE" id="PS50819">
    <property type="entry name" value="INTEIN_ENDONUCLEASE"/>
    <property type="match status" value="1"/>
</dbReference>
<dbReference type="Pfam" id="PF03796">
    <property type="entry name" value="DnaB_C"/>
    <property type="match status" value="1"/>
</dbReference>
<proteinExistence type="predicted"/>
<dbReference type="SUPFAM" id="SSF51294">
    <property type="entry name" value="Hedgehog/intein (Hint) domain"/>
    <property type="match status" value="1"/>
</dbReference>
<dbReference type="InterPro" id="IPR007868">
    <property type="entry name" value="Hom_end_hint"/>
</dbReference>
<dbReference type="InterPro" id="IPR004860">
    <property type="entry name" value="LAGLIDADG_dom"/>
</dbReference>
<dbReference type="AlphaFoldDB" id="A0A0F9SI10"/>
<protein>
    <recommendedName>
        <fullName evidence="2">DOD-type homing endonuclease domain-containing protein</fullName>
    </recommendedName>
</protein>
<dbReference type="InterPro" id="IPR027417">
    <property type="entry name" value="P-loop_NTPase"/>
</dbReference>
<reference evidence="3" key="1">
    <citation type="journal article" date="2015" name="Nature">
        <title>Complex archaea that bridge the gap between prokaryotes and eukaryotes.</title>
        <authorList>
            <person name="Spang A."/>
            <person name="Saw J.H."/>
            <person name="Jorgensen S.L."/>
            <person name="Zaremba-Niedzwiedzka K."/>
            <person name="Martijn J."/>
            <person name="Lind A.E."/>
            <person name="van Eijk R."/>
            <person name="Schleper C."/>
            <person name="Guy L."/>
            <person name="Ettema T.J."/>
        </authorList>
    </citation>
    <scope>NUCLEOTIDE SEQUENCE</scope>
</reference>
<comment type="caution">
    <text evidence="3">The sequence shown here is derived from an EMBL/GenBank/DDBJ whole genome shotgun (WGS) entry which is preliminary data.</text>
</comment>
<dbReference type="Gene3D" id="2.170.16.10">
    <property type="entry name" value="Hedgehog/Intein (Hint) domain"/>
    <property type="match status" value="1"/>
</dbReference>
<dbReference type="Pfam" id="PF14528">
    <property type="entry name" value="LAGLIDADG_3"/>
    <property type="match status" value="1"/>
</dbReference>
<dbReference type="GO" id="GO:0006260">
    <property type="term" value="P:DNA replication"/>
    <property type="evidence" value="ECO:0007669"/>
    <property type="project" value="InterPro"/>
</dbReference>
<dbReference type="InterPro" id="IPR036844">
    <property type="entry name" value="Hint_dom_sf"/>
</dbReference>
<evidence type="ECO:0000259" key="2">
    <source>
        <dbReference type="PROSITE" id="PS50819"/>
    </source>
</evidence>
<dbReference type="Gene3D" id="3.10.28.10">
    <property type="entry name" value="Homing endonucleases"/>
    <property type="match status" value="1"/>
</dbReference>
<dbReference type="InterPro" id="IPR007694">
    <property type="entry name" value="DNA_helicase_DnaB-like_C"/>
</dbReference>
<dbReference type="GO" id="GO:0003678">
    <property type="term" value="F:DNA helicase activity"/>
    <property type="evidence" value="ECO:0007669"/>
    <property type="project" value="InterPro"/>
</dbReference>
<dbReference type="Gene3D" id="3.40.50.300">
    <property type="entry name" value="P-loop containing nucleotide triphosphate hydrolases"/>
    <property type="match status" value="1"/>
</dbReference>
<comment type="function">
    <text evidence="1">The intein is an endonuclease.</text>
</comment>
<evidence type="ECO:0000256" key="1">
    <source>
        <dbReference type="ARBA" id="ARBA00044940"/>
    </source>
</evidence>
<dbReference type="SUPFAM" id="SSF52540">
    <property type="entry name" value="P-loop containing nucleoside triphosphate hydrolases"/>
    <property type="match status" value="1"/>
</dbReference>
<dbReference type="GO" id="GO:0005524">
    <property type="term" value="F:ATP binding"/>
    <property type="evidence" value="ECO:0007669"/>
    <property type="project" value="InterPro"/>
</dbReference>
<dbReference type="SUPFAM" id="SSF55608">
    <property type="entry name" value="Homing endonucleases"/>
    <property type="match status" value="1"/>
</dbReference>
<feature type="domain" description="DOD-type homing endonuclease" evidence="2">
    <location>
        <begin position="332"/>
        <end position="465"/>
    </location>
</feature>
<dbReference type="EMBL" id="LAZR01001956">
    <property type="protein sequence ID" value="KKN36591.1"/>
    <property type="molecule type" value="Genomic_DNA"/>
</dbReference>
<organism evidence="3">
    <name type="scientific">marine sediment metagenome</name>
    <dbReference type="NCBI Taxonomy" id="412755"/>
    <lineage>
        <taxon>unclassified sequences</taxon>
        <taxon>metagenomes</taxon>
        <taxon>ecological metagenomes</taxon>
    </lineage>
</organism>
<dbReference type="GO" id="GO:0004519">
    <property type="term" value="F:endonuclease activity"/>
    <property type="evidence" value="ECO:0007669"/>
    <property type="project" value="InterPro"/>
</dbReference>
<dbReference type="InterPro" id="IPR027434">
    <property type="entry name" value="Homing_endonucl"/>
</dbReference>
<sequence>MAGQETYGFDPAFERAVIALSCSRPRFFGRIGRALDPKMIMNPIAKLALEAAQAIGRDLGRGPSSSVLVIQRLRRWMEEGKVTIEQLRAVGGLLDDADDVGLPPTDETADEVAPLLKRRAQADVVTLAINEYQKRGDFDRVVETLAKAQRVGIVDTSEGIRIGTASFGEIERLRHIKRLPTGVPELDAMLSGGHARAALGVVVGAAGDGKCHAKGQGILMSDGTIRKVEDVCVGDRLIGPDGKVRNVLRTNRGHGELFDVVPLRGGTPWRVNADHVLTLTGSGRYAGEVVDVSLRNWSAWSRQRKHLFKLFHIGVEEFEGVSRVRLPLDPYFLGVLLGDGSLQNDLRITSADSEIRDMVEFECRRFDLRLKVYEHDRAPSYELVGQRGRKNPVREIVRGLGLWGTKSGTKFIPQIYKVGSVAARAALLAGLLDTDGNTNKSGMEFTSKSRQLAGDVAFVSRSLGFAASIAEVEKCCTNTGAVGTYYRVGIWGDGLDLLPLRLERKRPSERRQKKDHHVTGFVVEPVGEGDYYGFSLDRDSRYLLDDFTVTHNSMMLSHIAANALLEGMSVLYATLELPEAEVLARFKANLTGLPINAILDGSMEQAKSRIAELETRLGIGYVQEFTPHTTTVADLGEWVTRCEDTIGSGIDVLIVDYADRLSAPTEKSEYQAMRVVYEELRQLGVDRNCFNWTASQASRQQKGSKRTDLNHVADSMHKVRIADLVITLNVKGEDTDLLEYYIAKHRTGRSRVIVGPLPTEFERGRISPVQRTTGY</sequence>
<dbReference type="GO" id="GO:0030908">
    <property type="term" value="P:protein splicing"/>
    <property type="evidence" value="ECO:0007669"/>
    <property type="project" value="InterPro"/>
</dbReference>
<name>A0A0F9SI10_9ZZZZ</name>
<accession>A0A0F9SI10</accession>
<evidence type="ECO:0000313" key="3">
    <source>
        <dbReference type="EMBL" id="KKN36591.1"/>
    </source>
</evidence>